<organism evidence="1 2">
    <name type="scientific">Sporanaerobium hydrogeniformans</name>
    <dbReference type="NCBI Taxonomy" id="3072179"/>
    <lineage>
        <taxon>Bacteria</taxon>
        <taxon>Bacillati</taxon>
        <taxon>Bacillota</taxon>
        <taxon>Clostridia</taxon>
        <taxon>Lachnospirales</taxon>
        <taxon>Lachnospiraceae</taxon>
        <taxon>Sporanaerobium</taxon>
    </lineage>
</organism>
<name>A0AC61DB78_9FIRM</name>
<dbReference type="EMBL" id="PEDL01000012">
    <property type="protein sequence ID" value="PHV70308.1"/>
    <property type="molecule type" value="Genomic_DNA"/>
</dbReference>
<dbReference type="Proteomes" id="UP000224460">
    <property type="component" value="Unassembled WGS sequence"/>
</dbReference>
<evidence type="ECO:0000313" key="1">
    <source>
        <dbReference type="EMBL" id="PHV70308.1"/>
    </source>
</evidence>
<evidence type="ECO:0000313" key="2">
    <source>
        <dbReference type="Proteomes" id="UP000224460"/>
    </source>
</evidence>
<proteinExistence type="predicted"/>
<protein>
    <submittedName>
        <fullName evidence="1">Uncharacterized protein</fullName>
    </submittedName>
</protein>
<gene>
    <name evidence="1" type="ORF">CS063_11610</name>
</gene>
<reference evidence="1" key="1">
    <citation type="submission" date="2017-10" db="EMBL/GenBank/DDBJ databases">
        <title>Genome sequence of cellulolytic Lachnospiraceae bacterium XHS1971 isolated from hotspring sediment.</title>
        <authorList>
            <person name="Vasudevan G."/>
            <person name="Joshi A.J."/>
            <person name="Hivarkar S."/>
            <person name="Lanjekar V.B."/>
            <person name="Dhakephalkar P.K."/>
            <person name="Dagar S."/>
        </authorList>
    </citation>
    <scope>NUCLEOTIDE SEQUENCE</scope>
    <source>
        <strain evidence="1">XHS1971</strain>
    </source>
</reference>
<sequence length="249" mass="29084">MYQVLLVDDEPAALSMVKRAISKSTQNYEVVGEAYDVEQGIRLFKELKPDVIITDMKMPKKSGIELIRYITEQEEKSTICIALSGYSDFDYVHGAFTYGAFDYLLKPIDSQKLKDLFIRMDKTLDKNKKTRVKLAPTKLSSEKLVEKITDYIEQNLREDNSILTICNKFYISQPYLSKIFKQHKNCTYNDYLTSIRVQEAKKLLKRKEEFRIGEIAESLGFSDQFYFSKVFKVATGYTPREYRNQNLEE</sequence>
<comment type="caution">
    <text evidence="1">The sequence shown here is derived from an EMBL/GenBank/DDBJ whole genome shotgun (WGS) entry which is preliminary data.</text>
</comment>
<accession>A0AC61DB78</accession>
<keyword evidence="2" id="KW-1185">Reference proteome</keyword>